<dbReference type="SUPFAM" id="SSF46689">
    <property type="entry name" value="Homeodomain-like"/>
    <property type="match status" value="1"/>
</dbReference>
<evidence type="ECO:0000259" key="3">
    <source>
        <dbReference type="PROSITE" id="PS50977"/>
    </source>
</evidence>
<evidence type="ECO:0000256" key="2">
    <source>
        <dbReference type="PROSITE-ProRule" id="PRU00335"/>
    </source>
</evidence>
<dbReference type="Gene3D" id="1.10.357.10">
    <property type="entry name" value="Tetracycline Repressor, domain 2"/>
    <property type="match status" value="1"/>
</dbReference>
<dbReference type="Pfam" id="PF00440">
    <property type="entry name" value="TetR_N"/>
    <property type="match status" value="1"/>
</dbReference>
<dbReference type="Proteomes" id="UP000463224">
    <property type="component" value="Unassembled WGS sequence"/>
</dbReference>
<proteinExistence type="predicted"/>
<name>A0A844QKU9_9HYPH</name>
<evidence type="ECO:0000313" key="4">
    <source>
        <dbReference type="EMBL" id="MVA98580.1"/>
    </source>
</evidence>
<organism evidence="4 5">
    <name type="scientific">Nitratireductor arenosus</name>
    <dbReference type="NCBI Taxonomy" id="2682096"/>
    <lineage>
        <taxon>Bacteria</taxon>
        <taxon>Pseudomonadati</taxon>
        <taxon>Pseudomonadota</taxon>
        <taxon>Alphaproteobacteria</taxon>
        <taxon>Hyphomicrobiales</taxon>
        <taxon>Phyllobacteriaceae</taxon>
        <taxon>Nitratireductor</taxon>
    </lineage>
</organism>
<keyword evidence="1 2" id="KW-0238">DNA-binding</keyword>
<protein>
    <submittedName>
        <fullName evidence="4">TetR family transcriptional regulator</fullName>
    </submittedName>
</protein>
<dbReference type="PANTHER" id="PTHR30055">
    <property type="entry name" value="HTH-TYPE TRANSCRIPTIONAL REGULATOR RUTR"/>
    <property type="match status" value="1"/>
</dbReference>
<dbReference type="PANTHER" id="PTHR30055:SF239">
    <property type="entry name" value="TRANSCRIPTIONAL REGULATORY PROTEIN"/>
    <property type="match status" value="1"/>
</dbReference>
<dbReference type="InterPro" id="IPR009057">
    <property type="entry name" value="Homeodomain-like_sf"/>
</dbReference>
<dbReference type="PROSITE" id="PS50977">
    <property type="entry name" value="HTH_TETR_2"/>
    <property type="match status" value="1"/>
</dbReference>
<dbReference type="AlphaFoldDB" id="A0A844QKU9"/>
<gene>
    <name evidence="4" type="ORF">GN330_15135</name>
</gene>
<sequence>MSFCLYFPNVAAKLKTCQYGCVWSLRSSSKTPIAAGAFMSITSDRNEPSLRSSASSGSRLTEREWIDAAFRHIAKANFDDIRVEELAREIGVTKGSFYWHFRNRQHLVERVLEHWMDRATIQVTRWARSEEGTGKERLARLLSLPANTPPDKHGADIELAVRSWARREKLAAATVRKVDEMRAEFFLELMGELGFSGGEARHRAAIAQSFMLGEALLKTHPDRQERLAAVEMCVEFLGGSAR</sequence>
<dbReference type="InterPro" id="IPR050109">
    <property type="entry name" value="HTH-type_TetR-like_transc_reg"/>
</dbReference>
<feature type="domain" description="HTH tetR-type" evidence="3">
    <location>
        <begin position="59"/>
        <end position="119"/>
    </location>
</feature>
<evidence type="ECO:0000313" key="5">
    <source>
        <dbReference type="Proteomes" id="UP000463224"/>
    </source>
</evidence>
<dbReference type="InterPro" id="IPR001647">
    <property type="entry name" value="HTH_TetR"/>
</dbReference>
<dbReference type="EMBL" id="WPHG01000003">
    <property type="protein sequence ID" value="MVA98580.1"/>
    <property type="molecule type" value="Genomic_DNA"/>
</dbReference>
<keyword evidence="5" id="KW-1185">Reference proteome</keyword>
<evidence type="ECO:0000256" key="1">
    <source>
        <dbReference type="ARBA" id="ARBA00023125"/>
    </source>
</evidence>
<accession>A0A844QKU9</accession>
<dbReference type="GO" id="GO:0000976">
    <property type="term" value="F:transcription cis-regulatory region binding"/>
    <property type="evidence" value="ECO:0007669"/>
    <property type="project" value="TreeGrafter"/>
</dbReference>
<feature type="DNA-binding region" description="H-T-H motif" evidence="2">
    <location>
        <begin position="82"/>
        <end position="101"/>
    </location>
</feature>
<dbReference type="GO" id="GO:0003700">
    <property type="term" value="F:DNA-binding transcription factor activity"/>
    <property type="evidence" value="ECO:0007669"/>
    <property type="project" value="TreeGrafter"/>
</dbReference>
<reference evidence="4 5" key="1">
    <citation type="submission" date="2019-12" db="EMBL/GenBank/DDBJ databases">
        <title>Nitratireductor arenosus sp. nov., Isolated from sea sand, Jeju island, South Korea.</title>
        <authorList>
            <person name="Kim W."/>
        </authorList>
    </citation>
    <scope>NUCLEOTIDE SEQUENCE [LARGE SCALE GENOMIC DNA]</scope>
    <source>
        <strain evidence="4 5">CAU 1489</strain>
    </source>
</reference>
<comment type="caution">
    <text evidence="4">The sequence shown here is derived from an EMBL/GenBank/DDBJ whole genome shotgun (WGS) entry which is preliminary data.</text>
</comment>